<dbReference type="PANTHER" id="PTHR43261">
    <property type="entry name" value="TRANSLATION ELONGATION FACTOR G-RELATED"/>
    <property type="match status" value="1"/>
</dbReference>
<dbReference type="InterPro" id="IPR000795">
    <property type="entry name" value="T_Tr_GTP-bd_dom"/>
</dbReference>
<dbReference type="InterPro" id="IPR020568">
    <property type="entry name" value="Ribosomal_Su5_D2-typ_SF"/>
</dbReference>
<comment type="subcellular location">
    <subcellularLocation>
        <location evidence="7">Cytoplasm</location>
    </subcellularLocation>
</comment>
<dbReference type="InterPro" id="IPR005225">
    <property type="entry name" value="Small_GTP-bd"/>
</dbReference>
<dbReference type="InterPro" id="IPR004161">
    <property type="entry name" value="EFTu-like_2"/>
</dbReference>
<dbReference type="Gene3D" id="2.40.30.10">
    <property type="entry name" value="Translation factors"/>
    <property type="match status" value="1"/>
</dbReference>
<dbReference type="InterPro" id="IPR000640">
    <property type="entry name" value="EFG_V-like"/>
</dbReference>
<keyword evidence="11" id="KW-1185">Reference proteome</keyword>
<dbReference type="InterPro" id="IPR014721">
    <property type="entry name" value="Ribsml_uS5_D2-typ_fold_subgr"/>
</dbReference>
<dbReference type="GO" id="GO:0003746">
    <property type="term" value="F:translation elongation factor activity"/>
    <property type="evidence" value="ECO:0007669"/>
    <property type="project" value="UniProtKB-KW"/>
</dbReference>
<keyword evidence="4 7" id="KW-0648">Protein biosynthesis</keyword>
<dbReference type="SUPFAM" id="SSF50447">
    <property type="entry name" value="Translation proteins"/>
    <property type="match status" value="1"/>
</dbReference>
<dbReference type="Gene3D" id="3.40.50.300">
    <property type="entry name" value="P-loop containing nucleotide triphosphate hydrolases"/>
    <property type="match status" value="1"/>
</dbReference>
<dbReference type="Pfam" id="PF14492">
    <property type="entry name" value="EFG_III"/>
    <property type="match status" value="1"/>
</dbReference>
<dbReference type="Gene3D" id="3.30.70.240">
    <property type="match status" value="1"/>
</dbReference>
<dbReference type="PANTHER" id="PTHR43261:SF1">
    <property type="entry name" value="RIBOSOME-RELEASING FACTOR 2, MITOCHONDRIAL"/>
    <property type="match status" value="1"/>
</dbReference>
<dbReference type="Gene3D" id="3.30.70.870">
    <property type="entry name" value="Elongation Factor G (Translational Gtpase), domain 3"/>
    <property type="match status" value="1"/>
</dbReference>
<comment type="function">
    <text evidence="6 7">Catalyzes the GTP-dependent ribosomal translocation step during translation elongation. During this step, the ribosome changes from the pre-translocational (PRE) to the post-translocational (POST) state as the newly formed A-site-bound peptidyl-tRNA and P-site-bound deacylated tRNA move to the P and E sites, respectively. Catalyzes the coordinated movement of the two tRNA molecules, the mRNA and conformational changes in the ribosome.</text>
</comment>
<comment type="caution">
    <text evidence="10">The sequence shown here is derived from an EMBL/GenBank/DDBJ whole genome shotgun (WGS) entry which is preliminary data.</text>
</comment>
<dbReference type="InterPro" id="IPR035647">
    <property type="entry name" value="EFG_III/V"/>
</dbReference>
<dbReference type="CDD" id="cd16262">
    <property type="entry name" value="EFG_III"/>
    <property type="match status" value="1"/>
</dbReference>
<evidence type="ECO:0000256" key="6">
    <source>
        <dbReference type="ARBA" id="ARBA00024731"/>
    </source>
</evidence>
<dbReference type="SUPFAM" id="SSF54211">
    <property type="entry name" value="Ribosomal protein S5 domain 2-like"/>
    <property type="match status" value="1"/>
</dbReference>
<dbReference type="InterPro" id="IPR047872">
    <property type="entry name" value="EFG_IV"/>
</dbReference>
<keyword evidence="7" id="KW-0963">Cytoplasm</keyword>
<dbReference type="InterPro" id="IPR027417">
    <property type="entry name" value="P-loop_NTPase"/>
</dbReference>
<reference evidence="10 11" key="1">
    <citation type="submission" date="2021-01" db="EMBL/GenBank/DDBJ databases">
        <title>Genomics of switchgrass bacterial isolates.</title>
        <authorList>
            <person name="Shade A."/>
        </authorList>
    </citation>
    <scope>NUCLEOTIDE SEQUENCE [LARGE SCALE GENOMIC DNA]</scope>
    <source>
        <strain evidence="10 11">PvP111</strain>
    </source>
</reference>
<evidence type="ECO:0000256" key="8">
    <source>
        <dbReference type="NCBIfam" id="TIGR00484"/>
    </source>
</evidence>
<gene>
    <name evidence="7" type="primary">fusA</name>
    <name evidence="10" type="ORF">JOE42_002801</name>
</gene>
<dbReference type="Pfam" id="PF03764">
    <property type="entry name" value="EFG_IV"/>
    <property type="match status" value="1"/>
</dbReference>
<dbReference type="Pfam" id="PF00009">
    <property type="entry name" value="GTP_EFTU"/>
    <property type="match status" value="1"/>
</dbReference>
<comment type="similarity">
    <text evidence="1 7">Belongs to the TRAFAC class translation factor GTPase superfamily. Classic translation factor GTPase family. EF-G/EF-2 subfamily.</text>
</comment>
<dbReference type="Pfam" id="PF03144">
    <property type="entry name" value="GTP_EFTU_D2"/>
    <property type="match status" value="1"/>
</dbReference>
<dbReference type="SMART" id="SM00838">
    <property type="entry name" value="EFG_C"/>
    <property type="match status" value="1"/>
</dbReference>
<dbReference type="SMART" id="SM00889">
    <property type="entry name" value="EFG_IV"/>
    <property type="match status" value="1"/>
</dbReference>
<dbReference type="CDD" id="cd04088">
    <property type="entry name" value="EFG_mtEFG_II"/>
    <property type="match status" value="1"/>
</dbReference>
<feature type="binding site" evidence="7">
    <location>
        <begin position="137"/>
        <end position="140"/>
    </location>
    <ligand>
        <name>GTP</name>
        <dbReference type="ChEBI" id="CHEBI:37565"/>
    </ligand>
</feature>
<dbReference type="InterPro" id="IPR035649">
    <property type="entry name" value="EFG_V"/>
</dbReference>
<dbReference type="SUPFAM" id="SSF54980">
    <property type="entry name" value="EF-G C-terminal domain-like"/>
    <property type="match status" value="2"/>
</dbReference>
<dbReference type="SUPFAM" id="SSF52540">
    <property type="entry name" value="P-loop containing nucleoside triphosphate hydrolases"/>
    <property type="match status" value="1"/>
</dbReference>
<evidence type="ECO:0000256" key="7">
    <source>
        <dbReference type="HAMAP-Rule" id="MF_00054"/>
    </source>
</evidence>
<keyword evidence="5 7" id="KW-0342">GTP-binding</keyword>
<dbReference type="CDD" id="cd01434">
    <property type="entry name" value="EFG_mtEFG1_IV"/>
    <property type="match status" value="1"/>
</dbReference>
<feature type="binding site" evidence="7">
    <location>
        <begin position="19"/>
        <end position="26"/>
    </location>
    <ligand>
        <name>GTP</name>
        <dbReference type="ChEBI" id="CHEBI:37565"/>
    </ligand>
</feature>
<dbReference type="NCBIfam" id="TIGR00484">
    <property type="entry name" value="EF-G"/>
    <property type="match status" value="1"/>
</dbReference>
<dbReference type="InterPro" id="IPR009000">
    <property type="entry name" value="Transl_B-barrel_sf"/>
</dbReference>
<protein>
    <recommendedName>
        <fullName evidence="7 8">Elongation factor G</fullName>
        <shortName evidence="7">EF-G</shortName>
    </recommendedName>
</protein>
<evidence type="ECO:0000256" key="4">
    <source>
        <dbReference type="ARBA" id="ARBA00022917"/>
    </source>
</evidence>
<dbReference type="PROSITE" id="PS51722">
    <property type="entry name" value="G_TR_2"/>
    <property type="match status" value="1"/>
</dbReference>
<feature type="binding site" evidence="7">
    <location>
        <begin position="83"/>
        <end position="87"/>
    </location>
    <ligand>
        <name>GTP</name>
        <dbReference type="ChEBI" id="CHEBI:37565"/>
    </ligand>
</feature>
<dbReference type="RefSeq" id="WP_204868967.1">
    <property type="nucleotide sequence ID" value="NZ_JAFBBK010000001.1"/>
</dbReference>
<sequence>MAQDVLTDLNKVRNIGIMAHIDAGKTTTTERILFYTGISYKIGEVHDGAATMDWMEQEQERGITITSAATTCFWNDNQINIIDTPGHVDFTVEVERSLRVLDGAVAVFDGKEGVEPQSEQVWRQADKYDVPRICFVNKMDKLGADFYFTVQTIKDRLGAKPLVIQLPIGAEDSFEGIVDLIEMNAKVWRGETKLGETYETVEIPEELKERAEQYRTELLETVAESDEALLEKHFSGDELTIDEVKTAIRKMTVNSELYPILCGSAFKNKGVQPMLDAVIDYLPSPLDVAETIGHAVGDEEKELTRKPSADEPFAALAFKIATHPFFGKLTYVRVYSGKVDSGSQVINSTKGKKERLGKLFQMHSNKENPVATASAGHIYAVIGLKDTTTGDTLCDPQNQIILESMTFPDPVIQVSIEPKTKSDQEKLGTAIQKLAEEDPTFSVKLDEETGQTVIGGMGELHLDILVDRMRREFKVEANVGKPQVAYRETITKTVEKQEFTHKKQTGGSGQFAKVIIALEPFIGEDGATYEFENKVSGGRIPREYIPSVDAGAQDAMQYGVLAGYPLVNVKLSLLDGAYHDVDSSEMAFKIAGSQAFKEAARKAGPVILEPLMAVEVITPEEYMGDVIGDVNSRRGQIQAMEERSGARVVKALVPLSEMFGYIGDLRSRTQGRANYSMVFDSYAEVPSNVSKEIIAKATGE</sequence>
<dbReference type="InterPro" id="IPR031157">
    <property type="entry name" value="G_TR_CS"/>
</dbReference>
<keyword evidence="3 7" id="KW-0251">Elongation factor</keyword>
<dbReference type="InterPro" id="IPR009022">
    <property type="entry name" value="EFG_III"/>
</dbReference>
<evidence type="ECO:0000256" key="5">
    <source>
        <dbReference type="ARBA" id="ARBA00023134"/>
    </source>
</evidence>
<accession>A0ABS2KVX1</accession>
<dbReference type="InterPro" id="IPR005517">
    <property type="entry name" value="Transl_elong_EFG/EF2_IV"/>
</dbReference>
<organism evidence="10 11">
    <name type="scientific">Rhodococcoides corynebacterioides</name>
    <dbReference type="NCBI Taxonomy" id="53972"/>
    <lineage>
        <taxon>Bacteria</taxon>
        <taxon>Bacillati</taxon>
        <taxon>Actinomycetota</taxon>
        <taxon>Actinomycetes</taxon>
        <taxon>Mycobacteriales</taxon>
        <taxon>Nocardiaceae</taxon>
        <taxon>Rhodococcoides</taxon>
    </lineage>
</organism>
<dbReference type="NCBIfam" id="NF009379">
    <property type="entry name" value="PRK12740.1-3"/>
    <property type="match status" value="1"/>
</dbReference>
<dbReference type="InterPro" id="IPR004540">
    <property type="entry name" value="Transl_elong_EFG/EF2"/>
</dbReference>
<dbReference type="EMBL" id="JAFBBK010000001">
    <property type="protein sequence ID" value="MBM7416068.1"/>
    <property type="molecule type" value="Genomic_DNA"/>
</dbReference>
<dbReference type="NCBIfam" id="NF009381">
    <property type="entry name" value="PRK12740.1-5"/>
    <property type="match status" value="1"/>
</dbReference>
<dbReference type="CDD" id="cd03713">
    <property type="entry name" value="EFG_mtEFG_C"/>
    <property type="match status" value="1"/>
</dbReference>
<dbReference type="CDD" id="cd01886">
    <property type="entry name" value="EF-G"/>
    <property type="match status" value="1"/>
</dbReference>
<dbReference type="Proteomes" id="UP000703038">
    <property type="component" value="Unassembled WGS sequence"/>
</dbReference>
<dbReference type="Gene3D" id="3.30.230.10">
    <property type="match status" value="1"/>
</dbReference>
<dbReference type="Pfam" id="PF00679">
    <property type="entry name" value="EFG_C"/>
    <property type="match status" value="1"/>
</dbReference>
<evidence type="ECO:0000259" key="9">
    <source>
        <dbReference type="PROSITE" id="PS51722"/>
    </source>
</evidence>
<dbReference type="HAMAP" id="MF_00054_B">
    <property type="entry name" value="EF_G_EF_2_B"/>
    <property type="match status" value="1"/>
</dbReference>
<feature type="domain" description="Tr-type G" evidence="9">
    <location>
        <begin position="10"/>
        <end position="286"/>
    </location>
</feature>
<keyword evidence="2 7" id="KW-0547">Nucleotide-binding</keyword>
<evidence type="ECO:0000256" key="3">
    <source>
        <dbReference type="ARBA" id="ARBA00022768"/>
    </source>
</evidence>
<dbReference type="PROSITE" id="PS00301">
    <property type="entry name" value="G_TR_1"/>
    <property type="match status" value="1"/>
</dbReference>
<name>A0ABS2KVX1_9NOCA</name>
<evidence type="ECO:0000313" key="10">
    <source>
        <dbReference type="EMBL" id="MBM7416068.1"/>
    </source>
</evidence>
<evidence type="ECO:0000256" key="2">
    <source>
        <dbReference type="ARBA" id="ARBA00022741"/>
    </source>
</evidence>
<proteinExistence type="inferred from homology"/>
<evidence type="ECO:0000256" key="1">
    <source>
        <dbReference type="ARBA" id="ARBA00005870"/>
    </source>
</evidence>
<dbReference type="InterPro" id="IPR041095">
    <property type="entry name" value="EFG_II"/>
</dbReference>
<evidence type="ECO:0000313" key="11">
    <source>
        <dbReference type="Proteomes" id="UP000703038"/>
    </source>
</evidence>
<dbReference type="NCBIfam" id="TIGR00231">
    <property type="entry name" value="small_GTP"/>
    <property type="match status" value="1"/>
</dbReference>
<dbReference type="PRINTS" id="PR00315">
    <property type="entry name" value="ELONGATNFCT"/>
</dbReference>